<protein>
    <recommendedName>
        <fullName evidence="3">YokE-like PH domain-containing protein</fullName>
    </recommendedName>
</protein>
<name>G5JT21_STRCG</name>
<evidence type="ECO:0000313" key="1">
    <source>
        <dbReference type="EMBL" id="EHI74193.1"/>
    </source>
</evidence>
<keyword evidence="2" id="KW-1185">Reference proteome</keyword>
<dbReference type="Proteomes" id="UP000004322">
    <property type="component" value="Unassembled WGS sequence"/>
</dbReference>
<organism evidence="1 2">
    <name type="scientific">Streptococcus criceti HS-6</name>
    <dbReference type="NCBI Taxonomy" id="873449"/>
    <lineage>
        <taxon>Bacteria</taxon>
        <taxon>Bacillati</taxon>
        <taxon>Bacillota</taxon>
        <taxon>Bacilli</taxon>
        <taxon>Lactobacillales</taxon>
        <taxon>Streptococcaceae</taxon>
        <taxon>Streptococcus</taxon>
    </lineage>
</organism>
<evidence type="ECO:0000313" key="2">
    <source>
        <dbReference type="Proteomes" id="UP000004322"/>
    </source>
</evidence>
<reference evidence="1" key="1">
    <citation type="submission" date="2011-07" db="EMBL/GenBank/DDBJ databases">
        <authorList>
            <person name="Stanhope M.J."/>
            <person name="Durkin A.S."/>
            <person name="Hostetler J."/>
            <person name="Kim M."/>
            <person name="Radune D."/>
            <person name="Singh I."/>
            <person name="Town C.D."/>
        </authorList>
    </citation>
    <scope>NUCLEOTIDE SEQUENCE [LARGE SCALE GENOMIC DNA]</scope>
    <source>
        <strain evidence="1">HS-6</strain>
    </source>
</reference>
<dbReference type="RefSeq" id="WP_004227090.1">
    <property type="nucleotide sequence ID" value="NZ_AEUV02000002.1"/>
</dbReference>
<dbReference type="EMBL" id="AEUV02000002">
    <property type="protein sequence ID" value="EHI74193.1"/>
    <property type="molecule type" value="Genomic_DNA"/>
</dbReference>
<dbReference type="AlphaFoldDB" id="G5JT21"/>
<gene>
    <name evidence="1" type="ORF">STRCR_2292</name>
</gene>
<dbReference type="STRING" id="873449.STRCR_2292"/>
<evidence type="ECO:0008006" key="3">
    <source>
        <dbReference type="Google" id="ProtNLM"/>
    </source>
</evidence>
<comment type="caution">
    <text evidence="1">The sequence shown here is derived from an EMBL/GenBank/DDBJ whole genome shotgun (WGS) entry which is preliminary data.</text>
</comment>
<accession>G5JT21</accession>
<dbReference type="OrthoDB" id="2227492at2"/>
<proteinExistence type="predicted"/>
<sequence>MFLKYEEVIEFLKEKEIYSEDSKVIWATKRIGRSSTNAYFLLIFSSDRLIVIGVSAMGKPEEVLDVIEVADMERCEFKKKLLMGYQLTIETKESKSTTLHVNKAMVGTKWHKENFESIQGNNFDYVTFT</sequence>